<organism evidence="1 2">
    <name type="scientific">Enorma shizhengliae</name>
    <dbReference type="NCBI Taxonomy" id="2606615"/>
    <lineage>
        <taxon>Bacteria</taxon>
        <taxon>Bacillati</taxon>
        <taxon>Actinomycetota</taxon>
        <taxon>Coriobacteriia</taxon>
        <taxon>Coriobacteriales</taxon>
        <taxon>Coriobacteriaceae</taxon>
        <taxon>Enorma</taxon>
    </lineage>
</organism>
<keyword evidence="2" id="KW-1185">Reference proteome</keyword>
<comment type="caution">
    <text evidence="1">The sequence shown here is derived from an EMBL/GenBank/DDBJ whole genome shotgun (WGS) entry which is preliminary data.</text>
</comment>
<proteinExistence type="predicted"/>
<gene>
    <name evidence="1" type="ORF">GJE22_02875</name>
</gene>
<sequence>MFDTSAMDYVTTTSGERRRIHREYVDVVARFGRDGAIEPVCVAWRDGRSFPIDEVLEAGRFGAEAGGRQMARYRVRLGRHETDLYLERRGAQPALGTDESLRWWVYAYDQVKPGHAPA</sequence>
<name>A0A7K0G6W8_9ACTN</name>
<dbReference type="EMBL" id="VTFZ01000002">
    <property type="protein sequence ID" value="MRX79553.1"/>
    <property type="molecule type" value="Genomic_DNA"/>
</dbReference>
<protein>
    <submittedName>
        <fullName evidence="1">Uncharacterized protein</fullName>
    </submittedName>
</protein>
<dbReference type="AlphaFoldDB" id="A0A7K0G6W8"/>
<reference evidence="2" key="1">
    <citation type="submission" date="2019-08" db="EMBL/GenBank/DDBJ databases">
        <title>Arthrobacter sp. nov., isolated from plateau pika and Tibetan wild ass.</title>
        <authorList>
            <person name="Ge Y."/>
        </authorList>
    </citation>
    <scope>NUCLEOTIDE SEQUENCE [LARGE SCALE GENOMIC DNA]</scope>
    <source>
        <strain evidence="2">HF-1365</strain>
    </source>
</reference>
<evidence type="ECO:0000313" key="1">
    <source>
        <dbReference type="EMBL" id="MRX79553.1"/>
    </source>
</evidence>
<dbReference type="Proteomes" id="UP000470010">
    <property type="component" value="Unassembled WGS sequence"/>
</dbReference>
<dbReference type="RefSeq" id="WP_144687731.1">
    <property type="nucleotide sequence ID" value="NZ_VLLQ01000002.1"/>
</dbReference>
<evidence type="ECO:0000313" key="2">
    <source>
        <dbReference type="Proteomes" id="UP000470010"/>
    </source>
</evidence>
<accession>A0A7K0G6W8</accession>
<dbReference type="GeneID" id="98653494"/>